<comment type="caution">
    <text evidence="2">The sequence shown here is derived from an EMBL/GenBank/DDBJ whole genome shotgun (WGS) entry which is preliminary data.</text>
</comment>
<feature type="transmembrane region" description="Helical" evidence="1">
    <location>
        <begin position="50"/>
        <end position="75"/>
    </location>
</feature>
<protein>
    <submittedName>
        <fullName evidence="2">Uncharacterized protein</fullName>
    </submittedName>
</protein>
<sequence>MGLEFHLNFFKGIFLLIVAYAVTLQLTDPWTDFPFSSAAKESLKLQAHFLVNWASLTSTVYMMVFIFLISLMLFVRTVIRMKMRFSPAFKAKVEERCAARLARTCPGPWSGLDFLGLNQKSDSRFRNSEDRTTGPVHSPESH</sequence>
<keyword evidence="1" id="KW-1133">Transmembrane helix</keyword>
<name>A0A8H5C960_9AGAR</name>
<organism evidence="2 3">
    <name type="scientific">Tetrapyrgos nigripes</name>
    <dbReference type="NCBI Taxonomy" id="182062"/>
    <lineage>
        <taxon>Eukaryota</taxon>
        <taxon>Fungi</taxon>
        <taxon>Dikarya</taxon>
        <taxon>Basidiomycota</taxon>
        <taxon>Agaricomycotina</taxon>
        <taxon>Agaricomycetes</taxon>
        <taxon>Agaricomycetidae</taxon>
        <taxon>Agaricales</taxon>
        <taxon>Marasmiineae</taxon>
        <taxon>Marasmiaceae</taxon>
        <taxon>Tetrapyrgos</taxon>
    </lineage>
</organism>
<keyword evidence="1" id="KW-0472">Membrane</keyword>
<accession>A0A8H5C960</accession>
<keyword evidence="3" id="KW-1185">Reference proteome</keyword>
<keyword evidence="1" id="KW-0812">Transmembrane</keyword>
<proteinExistence type="predicted"/>
<dbReference type="EMBL" id="JAACJM010000228">
    <property type="protein sequence ID" value="KAF5336307.1"/>
    <property type="molecule type" value="Genomic_DNA"/>
</dbReference>
<reference evidence="2 3" key="1">
    <citation type="journal article" date="2020" name="ISME J.">
        <title>Uncovering the hidden diversity of litter-decomposition mechanisms in mushroom-forming fungi.</title>
        <authorList>
            <person name="Floudas D."/>
            <person name="Bentzer J."/>
            <person name="Ahren D."/>
            <person name="Johansson T."/>
            <person name="Persson P."/>
            <person name="Tunlid A."/>
        </authorList>
    </citation>
    <scope>NUCLEOTIDE SEQUENCE [LARGE SCALE GENOMIC DNA]</scope>
    <source>
        <strain evidence="2 3">CBS 291.85</strain>
    </source>
</reference>
<dbReference type="Proteomes" id="UP000559256">
    <property type="component" value="Unassembled WGS sequence"/>
</dbReference>
<feature type="transmembrane region" description="Helical" evidence="1">
    <location>
        <begin position="12"/>
        <end position="30"/>
    </location>
</feature>
<evidence type="ECO:0000313" key="2">
    <source>
        <dbReference type="EMBL" id="KAF5336307.1"/>
    </source>
</evidence>
<evidence type="ECO:0000313" key="3">
    <source>
        <dbReference type="Proteomes" id="UP000559256"/>
    </source>
</evidence>
<gene>
    <name evidence="2" type="ORF">D9758_014474</name>
</gene>
<dbReference type="AlphaFoldDB" id="A0A8H5C960"/>
<evidence type="ECO:0000256" key="1">
    <source>
        <dbReference type="SAM" id="Phobius"/>
    </source>
</evidence>